<evidence type="ECO:0000313" key="3">
    <source>
        <dbReference type="Proteomes" id="UP000092445"/>
    </source>
</evidence>
<proteinExistence type="predicted"/>
<dbReference type="EnsemblMetazoa" id="GPAI001378-RA">
    <property type="protein sequence ID" value="GPAI001378-PA"/>
    <property type="gene ID" value="GPAI001378"/>
</dbReference>
<reference evidence="3" key="1">
    <citation type="submission" date="2014-03" db="EMBL/GenBank/DDBJ databases">
        <authorList>
            <person name="Aksoy S."/>
            <person name="Warren W."/>
            <person name="Wilson R.K."/>
        </authorList>
    </citation>
    <scope>NUCLEOTIDE SEQUENCE [LARGE SCALE GENOMIC DNA]</scope>
    <source>
        <strain evidence="3">IAEA</strain>
    </source>
</reference>
<keyword evidence="3" id="KW-1185">Reference proteome</keyword>
<protein>
    <submittedName>
        <fullName evidence="2">Uncharacterized protein</fullName>
    </submittedName>
</protein>
<feature type="transmembrane region" description="Helical" evidence="1">
    <location>
        <begin position="82"/>
        <end position="108"/>
    </location>
</feature>
<keyword evidence="1" id="KW-0472">Membrane</keyword>
<organism evidence="2 3">
    <name type="scientific">Glossina pallidipes</name>
    <name type="common">Tsetse fly</name>
    <dbReference type="NCBI Taxonomy" id="7398"/>
    <lineage>
        <taxon>Eukaryota</taxon>
        <taxon>Metazoa</taxon>
        <taxon>Ecdysozoa</taxon>
        <taxon>Arthropoda</taxon>
        <taxon>Hexapoda</taxon>
        <taxon>Insecta</taxon>
        <taxon>Pterygota</taxon>
        <taxon>Neoptera</taxon>
        <taxon>Endopterygota</taxon>
        <taxon>Diptera</taxon>
        <taxon>Brachycera</taxon>
        <taxon>Muscomorpha</taxon>
        <taxon>Hippoboscoidea</taxon>
        <taxon>Glossinidae</taxon>
        <taxon>Glossina</taxon>
    </lineage>
</organism>
<dbReference type="AlphaFoldDB" id="A0A1A9Z241"/>
<name>A0A1A9Z241_GLOPL</name>
<accession>A0A1A9Z241</accession>
<dbReference type="Proteomes" id="UP000092445">
    <property type="component" value="Unassembled WGS sequence"/>
</dbReference>
<evidence type="ECO:0000256" key="1">
    <source>
        <dbReference type="SAM" id="Phobius"/>
    </source>
</evidence>
<reference evidence="2" key="2">
    <citation type="submission" date="2020-05" db="UniProtKB">
        <authorList>
            <consortium name="EnsemblMetazoa"/>
        </authorList>
    </citation>
    <scope>IDENTIFICATION</scope>
    <source>
        <strain evidence="2">IAEA</strain>
    </source>
</reference>
<keyword evidence="1" id="KW-0812">Transmembrane</keyword>
<sequence length="114" mass="12230">MLGVTDLRSYANPILAKKSINAVVKFTFFNWTTSTARAQSSVSASPSNNTPVCLDVSGLVPSTVSKLSDIEISRASTRFKHVAVVSGTLLLYLGTIEFICSSIIALFVDELIIC</sequence>
<keyword evidence="1" id="KW-1133">Transmembrane helix</keyword>
<dbReference type="VEuPathDB" id="VectorBase:GPAI001378"/>
<evidence type="ECO:0000313" key="2">
    <source>
        <dbReference type="EnsemblMetazoa" id="GPAI001378-PA"/>
    </source>
</evidence>